<dbReference type="PROSITE" id="PS50208">
    <property type="entry name" value="CASPASE_P20"/>
    <property type="match status" value="1"/>
</dbReference>
<keyword evidence="9" id="KW-1185">Reference proteome</keyword>
<dbReference type="OMA" id="SDERWIP"/>
<dbReference type="InterPro" id="IPR033139">
    <property type="entry name" value="Caspase_cys_AS"/>
</dbReference>
<evidence type="ECO:0000256" key="2">
    <source>
        <dbReference type="ARBA" id="ARBA00022670"/>
    </source>
</evidence>
<proteinExistence type="inferred from homology"/>
<dbReference type="OrthoDB" id="6116485at2759"/>
<dbReference type="GO" id="GO:0006508">
    <property type="term" value="P:proteolysis"/>
    <property type="evidence" value="ECO:0007669"/>
    <property type="project" value="UniProtKB-KW"/>
</dbReference>
<gene>
    <name evidence="10" type="primary">LOC113395397</name>
</gene>
<keyword evidence="2" id="KW-0645">Protease</keyword>
<keyword evidence="4" id="KW-0788">Thiol protease</keyword>
<dbReference type="CDD" id="cd00032">
    <property type="entry name" value="CASc"/>
    <property type="match status" value="1"/>
</dbReference>
<dbReference type="GO" id="GO:0004197">
    <property type="term" value="F:cysteine-type endopeptidase activity"/>
    <property type="evidence" value="ECO:0007669"/>
    <property type="project" value="InterPro"/>
</dbReference>
<dbReference type="GO" id="GO:0006915">
    <property type="term" value="P:apoptotic process"/>
    <property type="evidence" value="ECO:0007669"/>
    <property type="project" value="TreeGrafter"/>
</dbReference>
<evidence type="ECO:0000256" key="6">
    <source>
        <dbReference type="RuleBase" id="RU003971"/>
    </source>
</evidence>
<dbReference type="PROSITE" id="PS01122">
    <property type="entry name" value="CASPASE_CYS"/>
    <property type="match status" value="1"/>
</dbReference>
<feature type="domain" description="Caspase family p10" evidence="7">
    <location>
        <begin position="185"/>
        <end position="273"/>
    </location>
</feature>
<evidence type="ECO:0000256" key="4">
    <source>
        <dbReference type="ARBA" id="ARBA00022807"/>
    </source>
</evidence>
<sequence>MDETATDGPFNLNSSNSRSVLEDAPKLEPEILYYNMTGEKYLIIFNHYKYKKTMYYGLKRPSPRTGTMEDVAKLRKVFENLNYKVIVHQDLEHAEILEKVMALSKEDHKATSCLCFAFLSHGEKGGELFAADRPYQLREVTVMLEHGHSSLVGKPKLFFIQACRGDQIDSGRRVELDGAETSIIIPTHADFLILYSSVEDYLSFRDREGSFMIQELCDVIDEYHKEWDILHIITLVHRRVAYYRSTFAPSNPSIHDKKQMPETRFSLTKLFKF</sequence>
<dbReference type="AlphaFoldDB" id="A0A8B8HV85"/>
<dbReference type="PROSITE" id="PS50207">
    <property type="entry name" value="CASPASE_P10"/>
    <property type="match status" value="1"/>
</dbReference>
<evidence type="ECO:0000256" key="1">
    <source>
        <dbReference type="ARBA" id="ARBA00010134"/>
    </source>
</evidence>
<protein>
    <submittedName>
        <fullName evidence="10">Caspase-1-like</fullName>
    </submittedName>
</protein>
<reference evidence="10" key="1">
    <citation type="submission" date="2025-08" db="UniProtKB">
        <authorList>
            <consortium name="RefSeq"/>
        </authorList>
    </citation>
    <scope>IDENTIFICATION</scope>
    <source>
        <tissue evidence="10">Whole body</tissue>
    </source>
</reference>
<dbReference type="InterPro" id="IPR002138">
    <property type="entry name" value="Pept_C14_p10"/>
</dbReference>
<evidence type="ECO:0000313" key="9">
    <source>
        <dbReference type="Proteomes" id="UP001652626"/>
    </source>
</evidence>
<dbReference type="InterPro" id="IPR015917">
    <property type="entry name" value="Pept_C14A"/>
</dbReference>
<dbReference type="PRINTS" id="PR00376">
    <property type="entry name" value="IL1BCENZYME"/>
</dbReference>
<evidence type="ECO:0000256" key="3">
    <source>
        <dbReference type="ARBA" id="ARBA00022801"/>
    </source>
</evidence>
<evidence type="ECO:0000256" key="5">
    <source>
        <dbReference type="ARBA" id="ARBA00023145"/>
    </source>
</evidence>
<dbReference type="InterPro" id="IPR002398">
    <property type="entry name" value="Pept_C14"/>
</dbReference>
<dbReference type="InterPro" id="IPR016129">
    <property type="entry name" value="Caspase_his_AS"/>
</dbReference>
<evidence type="ECO:0000259" key="8">
    <source>
        <dbReference type="PROSITE" id="PS50208"/>
    </source>
</evidence>
<dbReference type="SMART" id="SM00115">
    <property type="entry name" value="CASc"/>
    <property type="match status" value="1"/>
</dbReference>
<dbReference type="Proteomes" id="UP001652626">
    <property type="component" value="Chromosome 4"/>
</dbReference>
<evidence type="ECO:0000313" key="10">
    <source>
        <dbReference type="RefSeq" id="XP_026488778.2"/>
    </source>
</evidence>
<dbReference type="Gene3D" id="3.30.70.1470">
    <property type="entry name" value="Caspase-like"/>
    <property type="match status" value="1"/>
</dbReference>
<dbReference type="PANTHER" id="PTHR10454:SF232">
    <property type="entry name" value="AT03047P-RELATED"/>
    <property type="match status" value="1"/>
</dbReference>
<dbReference type="InterPro" id="IPR001309">
    <property type="entry name" value="Pept_C14_p20"/>
</dbReference>
<feature type="domain" description="Caspase family p20" evidence="8">
    <location>
        <begin position="43"/>
        <end position="167"/>
    </location>
</feature>
<keyword evidence="5" id="KW-0865">Zymogen</keyword>
<dbReference type="Gene3D" id="3.40.50.1460">
    <property type="match status" value="1"/>
</dbReference>
<evidence type="ECO:0000259" key="7">
    <source>
        <dbReference type="PROSITE" id="PS50207"/>
    </source>
</evidence>
<organism evidence="9 10">
    <name type="scientific">Vanessa tameamea</name>
    <name type="common">Kamehameha butterfly</name>
    <dbReference type="NCBI Taxonomy" id="334116"/>
    <lineage>
        <taxon>Eukaryota</taxon>
        <taxon>Metazoa</taxon>
        <taxon>Ecdysozoa</taxon>
        <taxon>Arthropoda</taxon>
        <taxon>Hexapoda</taxon>
        <taxon>Insecta</taxon>
        <taxon>Pterygota</taxon>
        <taxon>Neoptera</taxon>
        <taxon>Endopterygota</taxon>
        <taxon>Lepidoptera</taxon>
        <taxon>Glossata</taxon>
        <taxon>Ditrysia</taxon>
        <taxon>Papilionoidea</taxon>
        <taxon>Nymphalidae</taxon>
        <taxon>Nymphalinae</taxon>
        <taxon>Vanessa</taxon>
    </lineage>
</organism>
<comment type="similarity">
    <text evidence="1 6">Belongs to the peptidase C14A family.</text>
</comment>
<dbReference type="InterPro" id="IPR029030">
    <property type="entry name" value="Caspase-like_dom_sf"/>
</dbReference>
<accession>A0A8B8HV85</accession>
<dbReference type="GO" id="GO:0005737">
    <property type="term" value="C:cytoplasm"/>
    <property type="evidence" value="ECO:0007669"/>
    <property type="project" value="TreeGrafter"/>
</dbReference>
<name>A0A8B8HV85_VANTA</name>
<dbReference type="PROSITE" id="PS01121">
    <property type="entry name" value="CASPASE_HIS"/>
    <property type="match status" value="1"/>
</dbReference>
<dbReference type="SUPFAM" id="SSF52129">
    <property type="entry name" value="Caspase-like"/>
    <property type="match status" value="1"/>
</dbReference>
<keyword evidence="3" id="KW-0378">Hydrolase</keyword>
<dbReference type="GO" id="GO:0043525">
    <property type="term" value="P:positive regulation of neuron apoptotic process"/>
    <property type="evidence" value="ECO:0007669"/>
    <property type="project" value="TreeGrafter"/>
</dbReference>
<dbReference type="RefSeq" id="XP_026488778.2">
    <property type="nucleotide sequence ID" value="XM_026632993.2"/>
</dbReference>
<dbReference type="PANTHER" id="PTHR10454">
    <property type="entry name" value="CASPASE"/>
    <property type="match status" value="1"/>
</dbReference>
<dbReference type="GeneID" id="113395397"/>
<dbReference type="InterPro" id="IPR011600">
    <property type="entry name" value="Pept_C14_caspase"/>
</dbReference>
<dbReference type="Pfam" id="PF00656">
    <property type="entry name" value="Peptidase_C14"/>
    <property type="match status" value="1"/>
</dbReference>